<comment type="caution">
    <text evidence="1">The sequence shown here is derived from an EMBL/GenBank/DDBJ whole genome shotgun (WGS) entry which is preliminary data.</text>
</comment>
<evidence type="ECO:0000313" key="1">
    <source>
        <dbReference type="EMBL" id="KAG7051681.1"/>
    </source>
</evidence>
<sequence>MPDNIGKAGIHPSMRK</sequence>
<proteinExistence type="predicted"/>
<protein>
    <submittedName>
        <fullName evidence="1">Uncharacterized protein</fullName>
    </submittedName>
</protein>
<reference evidence="1" key="1">
    <citation type="submission" date="2021-05" db="EMBL/GenBank/DDBJ databases">
        <title>Comparative genomics of three Colletotrichum scovillei strains and genetic complementation revealed genes involved fungal growth and virulence on chili pepper.</title>
        <authorList>
            <person name="Hsieh D.-K."/>
            <person name="Chuang S.-C."/>
            <person name="Chen C.-Y."/>
            <person name="Chao Y.-T."/>
            <person name="Lu M.-Y.J."/>
            <person name="Lee M.-H."/>
            <person name="Shih M.-C."/>
        </authorList>
    </citation>
    <scope>NUCLEOTIDE SEQUENCE</scope>
    <source>
        <strain evidence="1">Coll-153</strain>
    </source>
</reference>
<accession>A0A9P7UE16</accession>
<gene>
    <name evidence="1" type="ORF">JMJ77_002298</name>
</gene>
<dbReference type="Proteomes" id="UP000699042">
    <property type="component" value="Unassembled WGS sequence"/>
</dbReference>
<evidence type="ECO:0000313" key="2">
    <source>
        <dbReference type="Proteomes" id="UP000699042"/>
    </source>
</evidence>
<dbReference type="AlphaFoldDB" id="A0A9P7UE16"/>
<name>A0A9P7UE16_9PEZI</name>
<dbReference type="EMBL" id="JAESDN010000004">
    <property type="protein sequence ID" value="KAG7051681.1"/>
    <property type="molecule type" value="Genomic_DNA"/>
</dbReference>
<keyword evidence="2" id="KW-1185">Reference proteome</keyword>
<organism evidence="1 2">
    <name type="scientific">Colletotrichum scovillei</name>
    <dbReference type="NCBI Taxonomy" id="1209932"/>
    <lineage>
        <taxon>Eukaryota</taxon>
        <taxon>Fungi</taxon>
        <taxon>Dikarya</taxon>
        <taxon>Ascomycota</taxon>
        <taxon>Pezizomycotina</taxon>
        <taxon>Sordariomycetes</taxon>
        <taxon>Hypocreomycetidae</taxon>
        <taxon>Glomerellales</taxon>
        <taxon>Glomerellaceae</taxon>
        <taxon>Colletotrichum</taxon>
        <taxon>Colletotrichum acutatum species complex</taxon>
    </lineage>
</organism>